<dbReference type="InterPro" id="IPR011059">
    <property type="entry name" value="Metal-dep_hydrolase_composite"/>
</dbReference>
<keyword evidence="3" id="KW-0378">Hydrolase</keyword>
<dbReference type="AlphaFoldDB" id="A0A5C5Z2V1"/>
<dbReference type="Gene3D" id="3.10.310.70">
    <property type="match status" value="1"/>
</dbReference>
<keyword evidence="4" id="KW-1185">Reference proteome</keyword>
<dbReference type="SUPFAM" id="SSF51338">
    <property type="entry name" value="Composite domain of metallo-dependent hydrolases"/>
    <property type="match status" value="1"/>
</dbReference>
<gene>
    <name evidence="3" type="primary">nfdA_1</name>
    <name evidence="3" type="ORF">CA13_27280</name>
</gene>
<evidence type="ECO:0000259" key="2">
    <source>
        <dbReference type="Pfam" id="PF07969"/>
    </source>
</evidence>
<dbReference type="Gene3D" id="3.20.20.140">
    <property type="entry name" value="Metal-dependent hydrolases"/>
    <property type="match status" value="1"/>
</dbReference>
<dbReference type="InterPro" id="IPR013108">
    <property type="entry name" value="Amidohydro_3"/>
</dbReference>
<dbReference type="EMBL" id="SJPJ01000001">
    <property type="protein sequence ID" value="TWT81277.1"/>
    <property type="molecule type" value="Genomic_DNA"/>
</dbReference>
<dbReference type="CDD" id="cd01300">
    <property type="entry name" value="YtcJ_like"/>
    <property type="match status" value="1"/>
</dbReference>
<dbReference type="RefSeq" id="WP_146397117.1">
    <property type="nucleotide sequence ID" value="NZ_SJPJ01000001.1"/>
</dbReference>
<dbReference type="SUPFAM" id="SSF51556">
    <property type="entry name" value="Metallo-dependent hydrolases"/>
    <property type="match status" value="1"/>
</dbReference>
<dbReference type="Proteomes" id="UP000315010">
    <property type="component" value="Unassembled WGS sequence"/>
</dbReference>
<evidence type="ECO:0000313" key="3">
    <source>
        <dbReference type="EMBL" id="TWT81277.1"/>
    </source>
</evidence>
<feature type="domain" description="Amidohydrolase 3" evidence="2">
    <location>
        <begin position="76"/>
        <end position="563"/>
    </location>
</feature>
<sequence precursor="true">MSRCEFKLLLCLAVLLLSPASAGAQQKPAELVFTGGKVYTVDEQQPWAEAVAVTGRDIVFVGSSADAKLFIGDDTEVVDLEGRLMLPGLIDSHCHLRIGGQANSVMLNLFETMTEPAGVSAEVIRNHAKTLGEDDWVLGTGWSPSQFPKPTRQELDALVGGRKAMLADDTQHNGWYSTAALQYFGIDADTPNPKGGVIVREEDGKTPSGHLLEKAHMLAGFRQTPQLFTLAQQETAIKKGVSLQNEQGITSIIEAASMTREGGDDPYKRVAAMGELNLRVSINTVHFSPLDDEVNLKTIQGRPFQGTEMLDCRTVKWAIDGVPGTMAFMSEPYKDGTHPPANYDQDRLNREVDRYTEMGMRMMFHCEGDAGIDMTLKAMEYAHATGKPLGMDDRHIMTHLDHVQPDHIERMKKLNIIAQVQFHWAAATTYNQTTVFKNVRKELVDQMYPFTDLIDAGLHVGAGADWPTSPEWKPWELMQVGATRTMLDGEGGRFPGESLSVEQMVKAFTIEGAYAIWREDIIGSIEVGKRADLIVLANNIFEIKPEELSQTRVLLTLLNGNPVWGAKNFEKVQPTGESVEYGDYVPGHFCEFTLPGVWRPKKSESK</sequence>
<dbReference type="Gene3D" id="2.30.40.10">
    <property type="entry name" value="Urease, subunit C, domain 1"/>
    <property type="match status" value="1"/>
</dbReference>
<dbReference type="Pfam" id="PF07969">
    <property type="entry name" value="Amidohydro_3"/>
    <property type="match status" value="1"/>
</dbReference>
<dbReference type="PANTHER" id="PTHR22642:SF2">
    <property type="entry name" value="PROTEIN LONG AFTER FAR-RED 3"/>
    <property type="match status" value="1"/>
</dbReference>
<reference evidence="3 4" key="1">
    <citation type="submission" date="2019-02" db="EMBL/GenBank/DDBJ databases">
        <title>Deep-cultivation of Planctomycetes and their phenomic and genomic characterization uncovers novel biology.</title>
        <authorList>
            <person name="Wiegand S."/>
            <person name="Jogler M."/>
            <person name="Boedeker C."/>
            <person name="Pinto D."/>
            <person name="Vollmers J."/>
            <person name="Rivas-Marin E."/>
            <person name="Kohn T."/>
            <person name="Peeters S.H."/>
            <person name="Heuer A."/>
            <person name="Rast P."/>
            <person name="Oberbeckmann S."/>
            <person name="Bunk B."/>
            <person name="Jeske O."/>
            <person name="Meyerdierks A."/>
            <person name="Storesund J.E."/>
            <person name="Kallscheuer N."/>
            <person name="Luecker S."/>
            <person name="Lage O.M."/>
            <person name="Pohl T."/>
            <person name="Merkel B.J."/>
            <person name="Hornburger P."/>
            <person name="Mueller R.-W."/>
            <person name="Bruemmer F."/>
            <person name="Labrenz M."/>
            <person name="Spormann A.M."/>
            <person name="Op Den Camp H."/>
            <person name="Overmann J."/>
            <person name="Amann R."/>
            <person name="Jetten M.S.M."/>
            <person name="Mascher T."/>
            <person name="Medema M.H."/>
            <person name="Devos D.P."/>
            <person name="Kaster A.-K."/>
            <person name="Ovreas L."/>
            <person name="Rohde M."/>
            <person name="Galperin M.Y."/>
            <person name="Jogler C."/>
        </authorList>
    </citation>
    <scope>NUCLEOTIDE SEQUENCE [LARGE SCALE GENOMIC DNA]</scope>
    <source>
        <strain evidence="3 4">CA13</strain>
    </source>
</reference>
<feature type="chain" id="PRO_5022753113" evidence="1">
    <location>
        <begin position="25"/>
        <end position="606"/>
    </location>
</feature>
<evidence type="ECO:0000256" key="1">
    <source>
        <dbReference type="SAM" id="SignalP"/>
    </source>
</evidence>
<dbReference type="OrthoDB" id="9767366at2"/>
<comment type="caution">
    <text evidence="3">The sequence shown here is derived from an EMBL/GenBank/DDBJ whole genome shotgun (WGS) entry which is preliminary data.</text>
</comment>
<name>A0A5C5Z2V1_9BACT</name>
<dbReference type="InterPro" id="IPR033932">
    <property type="entry name" value="YtcJ-like"/>
</dbReference>
<evidence type="ECO:0000313" key="4">
    <source>
        <dbReference type="Proteomes" id="UP000315010"/>
    </source>
</evidence>
<feature type="signal peptide" evidence="1">
    <location>
        <begin position="1"/>
        <end position="24"/>
    </location>
</feature>
<accession>A0A5C5Z2V1</accession>
<protein>
    <submittedName>
        <fullName evidence="3">N-substituted formamide deformylase</fullName>
        <ecNumber evidence="3">3.5.1.91</ecNumber>
    </submittedName>
</protein>
<dbReference type="EC" id="3.5.1.91" evidence="3"/>
<dbReference type="GO" id="GO:0016810">
    <property type="term" value="F:hydrolase activity, acting on carbon-nitrogen (but not peptide) bonds"/>
    <property type="evidence" value="ECO:0007669"/>
    <property type="project" value="InterPro"/>
</dbReference>
<dbReference type="PANTHER" id="PTHR22642">
    <property type="entry name" value="IMIDAZOLONEPROPIONASE"/>
    <property type="match status" value="1"/>
</dbReference>
<organism evidence="3 4">
    <name type="scientific">Novipirellula herctigrandis</name>
    <dbReference type="NCBI Taxonomy" id="2527986"/>
    <lineage>
        <taxon>Bacteria</taxon>
        <taxon>Pseudomonadati</taxon>
        <taxon>Planctomycetota</taxon>
        <taxon>Planctomycetia</taxon>
        <taxon>Pirellulales</taxon>
        <taxon>Pirellulaceae</taxon>
        <taxon>Novipirellula</taxon>
    </lineage>
</organism>
<keyword evidence="1" id="KW-0732">Signal</keyword>
<dbReference type="InterPro" id="IPR032466">
    <property type="entry name" value="Metal_Hydrolase"/>
</dbReference>
<proteinExistence type="predicted"/>